<gene>
    <name evidence="1" type="ORF">H310_13552</name>
</gene>
<dbReference type="AlphaFoldDB" id="A0A024TFB6"/>
<dbReference type="RefSeq" id="XP_008879324.1">
    <property type="nucleotide sequence ID" value="XM_008881102.1"/>
</dbReference>
<organism evidence="1">
    <name type="scientific">Aphanomyces invadans</name>
    <dbReference type="NCBI Taxonomy" id="157072"/>
    <lineage>
        <taxon>Eukaryota</taxon>
        <taxon>Sar</taxon>
        <taxon>Stramenopiles</taxon>
        <taxon>Oomycota</taxon>
        <taxon>Saprolegniomycetes</taxon>
        <taxon>Saprolegniales</taxon>
        <taxon>Verrucalvaceae</taxon>
        <taxon>Aphanomyces</taxon>
    </lineage>
</organism>
<reference evidence="1" key="1">
    <citation type="submission" date="2013-12" db="EMBL/GenBank/DDBJ databases">
        <title>The Genome Sequence of Aphanomyces invadans NJM9701.</title>
        <authorList>
            <consortium name="The Broad Institute Genomics Platform"/>
            <person name="Russ C."/>
            <person name="Tyler B."/>
            <person name="van West P."/>
            <person name="Dieguez-Uribeondo J."/>
            <person name="Young S.K."/>
            <person name="Zeng Q."/>
            <person name="Gargeya S."/>
            <person name="Fitzgerald M."/>
            <person name="Abouelleil A."/>
            <person name="Alvarado L."/>
            <person name="Chapman S.B."/>
            <person name="Gainer-Dewar J."/>
            <person name="Goldberg J."/>
            <person name="Griggs A."/>
            <person name="Gujja S."/>
            <person name="Hansen M."/>
            <person name="Howarth C."/>
            <person name="Imamovic A."/>
            <person name="Ireland A."/>
            <person name="Larimer J."/>
            <person name="McCowan C."/>
            <person name="Murphy C."/>
            <person name="Pearson M."/>
            <person name="Poon T.W."/>
            <person name="Priest M."/>
            <person name="Roberts A."/>
            <person name="Saif S."/>
            <person name="Shea T."/>
            <person name="Sykes S."/>
            <person name="Wortman J."/>
            <person name="Nusbaum C."/>
            <person name="Birren B."/>
        </authorList>
    </citation>
    <scope>NUCLEOTIDE SEQUENCE [LARGE SCALE GENOMIC DNA]</scope>
    <source>
        <strain evidence="1">NJM9701</strain>
    </source>
</reference>
<dbReference type="VEuPathDB" id="FungiDB:H310_13552"/>
<sequence length="41" mass="4394">MKGLGHLLGLPAVIITKNNTHISTALPRHVADVWAFPGTFV</sequence>
<protein>
    <submittedName>
        <fullName evidence="1">Uncharacterized protein</fullName>
    </submittedName>
</protein>
<evidence type="ECO:0000313" key="1">
    <source>
        <dbReference type="EMBL" id="ETV92027.1"/>
    </source>
</evidence>
<dbReference type="EMBL" id="KI914004">
    <property type="protein sequence ID" value="ETV92027.1"/>
    <property type="molecule type" value="Genomic_DNA"/>
</dbReference>
<accession>A0A024TFB6</accession>
<proteinExistence type="predicted"/>
<name>A0A024TFB6_9STRA</name>
<dbReference type="GeneID" id="20090602"/>